<feature type="transmembrane region" description="Helical" evidence="1">
    <location>
        <begin position="145"/>
        <end position="165"/>
    </location>
</feature>
<evidence type="ECO:0000256" key="1">
    <source>
        <dbReference type="SAM" id="Phobius"/>
    </source>
</evidence>
<proteinExistence type="predicted"/>
<comment type="caution">
    <text evidence="2">The sequence shown here is derived from an EMBL/GenBank/DDBJ whole genome shotgun (WGS) entry which is preliminary data.</text>
</comment>
<keyword evidence="1" id="KW-0812">Transmembrane</keyword>
<feature type="transmembrane region" description="Helical" evidence="1">
    <location>
        <begin position="58"/>
        <end position="78"/>
    </location>
</feature>
<dbReference type="EMBL" id="JAUSUT010000001">
    <property type="protein sequence ID" value="MDQ0377715.1"/>
    <property type="molecule type" value="Genomic_DNA"/>
</dbReference>
<accession>A0ABU0ER00</accession>
<sequence length="188" mass="19501">MTIPLRVHALLSVLAGAPPVWEISRTELAWRSLPFLLCCALTAAAPWAALYSRWWAGVLPAAVGVLGSAALALAMDHLPARPEVMNLPVVQAAGLLAVLVVVLRDAGRWGAALGVSALTLSAAAAVAGIQQWARHTHAIDTPHPPTVAGTAFLLFGGALALGVFLRSGYSAASRWTTGSTSAARMDLR</sequence>
<evidence type="ECO:0000313" key="2">
    <source>
        <dbReference type="EMBL" id="MDQ0377715.1"/>
    </source>
</evidence>
<feature type="transmembrane region" description="Helical" evidence="1">
    <location>
        <begin position="32"/>
        <end position="51"/>
    </location>
</feature>
<evidence type="ECO:0000313" key="3">
    <source>
        <dbReference type="Proteomes" id="UP001229651"/>
    </source>
</evidence>
<dbReference type="RefSeq" id="WP_306990248.1">
    <property type="nucleotide sequence ID" value="NZ_JAUSUT010000001.1"/>
</dbReference>
<keyword evidence="1" id="KW-0472">Membrane</keyword>
<reference evidence="2 3" key="1">
    <citation type="submission" date="2023-07" db="EMBL/GenBank/DDBJ databases">
        <title>Sequencing the genomes of 1000 actinobacteria strains.</title>
        <authorList>
            <person name="Klenk H.-P."/>
        </authorList>
    </citation>
    <scope>NUCLEOTIDE SEQUENCE [LARGE SCALE GENOMIC DNA]</scope>
    <source>
        <strain evidence="2 3">DSM 45805</strain>
    </source>
</reference>
<keyword evidence="1" id="KW-1133">Transmembrane helix</keyword>
<gene>
    <name evidence="2" type="ORF">FB470_001709</name>
</gene>
<feature type="transmembrane region" description="Helical" evidence="1">
    <location>
        <begin position="84"/>
        <end position="103"/>
    </location>
</feature>
<organism evidence="2 3">
    <name type="scientific">Amycolatopsis thermophila</name>
    <dbReference type="NCBI Taxonomy" id="206084"/>
    <lineage>
        <taxon>Bacteria</taxon>
        <taxon>Bacillati</taxon>
        <taxon>Actinomycetota</taxon>
        <taxon>Actinomycetes</taxon>
        <taxon>Pseudonocardiales</taxon>
        <taxon>Pseudonocardiaceae</taxon>
        <taxon>Amycolatopsis</taxon>
    </lineage>
</organism>
<dbReference type="Proteomes" id="UP001229651">
    <property type="component" value="Unassembled WGS sequence"/>
</dbReference>
<name>A0ABU0ER00_9PSEU</name>
<feature type="transmembrane region" description="Helical" evidence="1">
    <location>
        <begin position="110"/>
        <end position="133"/>
    </location>
</feature>
<keyword evidence="3" id="KW-1185">Reference proteome</keyword>
<protein>
    <submittedName>
        <fullName evidence="2">Uncharacterized protein</fullName>
    </submittedName>
</protein>